<dbReference type="KEGG" id="arac:E0W69_011515"/>
<dbReference type="SUPFAM" id="SSF56281">
    <property type="entry name" value="Metallo-hydrolase/oxidoreductase"/>
    <property type="match status" value="1"/>
</dbReference>
<dbReference type="Gene3D" id="3.60.15.10">
    <property type="entry name" value="Ribonuclease Z/Hydroxyacylglutathione hydrolase-like"/>
    <property type="match status" value="1"/>
</dbReference>
<feature type="chain" id="PRO_5024429635" evidence="1">
    <location>
        <begin position="24"/>
        <end position="247"/>
    </location>
</feature>
<keyword evidence="1" id="KW-0732">Signal</keyword>
<gene>
    <name evidence="2" type="ORF">E0W69_011515</name>
</gene>
<evidence type="ECO:0000256" key="1">
    <source>
        <dbReference type="SAM" id="SignalP"/>
    </source>
</evidence>
<evidence type="ECO:0000313" key="3">
    <source>
        <dbReference type="Proteomes" id="UP000292424"/>
    </source>
</evidence>
<dbReference type="Proteomes" id="UP000292424">
    <property type="component" value="Chromosome"/>
</dbReference>
<protein>
    <submittedName>
        <fullName evidence="2">MBL fold metallo-hydrolase</fullName>
    </submittedName>
</protein>
<organism evidence="2 3">
    <name type="scientific">Rhizosphaericola mali</name>
    <dbReference type="NCBI Taxonomy" id="2545455"/>
    <lineage>
        <taxon>Bacteria</taxon>
        <taxon>Pseudomonadati</taxon>
        <taxon>Bacteroidota</taxon>
        <taxon>Chitinophagia</taxon>
        <taxon>Chitinophagales</taxon>
        <taxon>Chitinophagaceae</taxon>
        <taxon>Rhizosphaericola</taxon>
    </lineage>
</organism>
<dbReference type="RefSeq" id="WP_131330209.1">
    <property type="nucleotide sequence ID" value="NZ_CP044016.1"/>
</dbReference>
<dbReference type="GO" id="GO:0016787">
    <property type="term" value="F:hydrolase activity"/>
    <property type="evidence" value="ECO:0007669"/>
    <property type="project" value="UniProtKB-KW"/>
</dbReference>
<proteinExistence type="predicted"/>
<keyword evidence="2" id="KW-0378">Hydrolase</keyword>
<dbReference type="InterPro" id="IPR050114">
    <property type="entry name" value="UPF0173_UPF0282_UlaG_hydrolase"/>
</dbReference>
<accession>A0A5P2G7T2</accession>
<reference evidence="2 3" key="1">
    <citation type="submission" date="2019-09" db="EMBL/GenBank/DDBJ databases">
        <title>Complete genome sequence of Arachidicoccus sp. B3-10 isolated from apple orchard soil.</title>
        <authorList>
            <person name="Kim H.S."/>
            <person name="Han K.-I."/>
            <person name="Suh M.K."/>
            <person name="Lee K.C."/>
            <person name="Eom M.K."/>
            <person name="Kim J.-S."/>
            <person name="Kang S.W."/>
            <person name="Sin Y."/>
            <person name="Lee J.-S."/>
        </authorList>
    </citation>
    <scope>NUCLEOTIDE SEQUENCE [LARGE SCALE GENOMIC DNA]</scope>
    <source>
        <strain evidence="2 3">B3-10</strain>
    </source>
</reference>
<dbReference type="InterPro" id="IPR036866">
    <property type="entry name" value="RibonucZ/Hydroxyglut_hydro"/>
</dbReference>
<name>A0A5P2G7T2_9BACT</name>
<dbReference type="Pfam" id="PF13483">
    <property type="entry name" value="Lactamase_B_3"/>
    <property type="match status" value="1"/>
</dbReference>
<dbReference type="AlphaFoldDB" id="A0A5P2G7T2"/>
<dbReference type="PANTHER" id="PTHR43546">
    <property type="entry name" value="UPF0173 METAL-DEPENDENT HYDROLASE MJ1163-RELATED"/>
    <property type="match status" value="1"/>
</dbReference>
<dbReference type="OrthoDB" id="9789133at2"/>
<evidence type="ECO:0000313" key="2">
    <source>
        <dbReference type="EMBL" id="QES89263.1"/>
    </source>
</evidence>
<feature type="signal peptide" evidence="1">
    <location>
        <begin position="1"/>
        <end position="23"/>
    </location>
</feature>
<sequence>MKKLSFLFSNLCICILLSNSLFAQSASLDFNKIHITAIQHASFEMQYKGKTILVDPSFDNKSPDSIVAPDYIIYTDIHEDHYNAKLLPKLPIKKSTIIIAPEAVAKLIPTNYHVEILKNGDSKKENFFTIKAIPMYNLTPERLKFHNKGRGNGYVITINNKNIYISGDTEDIPEMRQLKNIDLAFLCMNLPYTMTVEQAASAVHDFQPKIVIPFHYRGGNGFSDINEFKSLVEKDTPKTRVEFLKWY</sequence>
<keyword evidence="3" id="KW-1185">Reference proteome</keyword>
<dbReference type="EMBL" id="CP044016">
    <property type="protein sequence ID" value="QES89263.1"/>
    <property type="molecule type" value="Genomic_DNA"/>
</dbReference>
<dbReference type="PANTHER" id="PTHR43546:SF3">
    <property type="entry name" value="UPF0173 METAL-DEPENDENT HYDROLASE MJ1163"/>
    <property type="match status" value="1"/>
</dbReference>